<dbReference type="OrthoDB" id="348976at2759"/>
<dbReference type="GO" id="GO:0006888">
    <property type="term" value="P:endoplasmic reticulum to Golgi vesicle-mediated transport"/>
    <property type="evidence" value="ECO:0007669"/>
    <property type="project" value="TreeGrafter"/>
</dbReference>
<reference evidence="14" key="3">
    <citation type="submission" date="2019-08" db="EMBL/GenBank/DDBJ databases">
        <authorList>
            <consortium name="Photinus pyralis genome working group"/>
            <person name="Fallon T.R."/>
            <person name="Sander Lower S.E."/>
            <person name="Weng J.-K."/>
        </authorList>
    </citation>
    <scope>NUCLEOTIDE SEQUENCE</scope>
    <source>
        <strain evidence="14">1611_PpyrPB1</strain>
        <tissue evidence="14">Whole body</tissue>
    </source>
</reference>
<evidence type="ECO:0000256" key="3">
    <source>
        <dbReference type="ARBA" id="ARBA00022448"/>
    </source>
</evidence>
<dbReference type="SUPFAM" id="SSF53474">
    <property type="entry name" value="alpha/beta-Hydrolases"/>
    <property type="match status" value="1"/>
</dbReference>
<dbReference type="InParanoid" id="A0A1Y1N9E7"/>
<dbReference type="GO" id="GO:0006505">
    <property type="term" value="P:GPI anchor metabolic process"/>
    <property type="evidence" value="ECO:0007669"/>
    <property type="project" value="TreeGrafter"/>
</dbReference>
<dbReference type="GO" id="GO:0005789">
    <property type="term" value="C:endoplasmic reticulum membrane"/>
    <property type="evidence" value="ECO:0007669"/>
    <property type="project" value="UniProtKB-SubCell"/>
</dbReference>
<name>A0A1Y1N9E7_PHOPY</name>
<dbReference type="InterPro" id="IPR012908">
    <property type="entry name" value="PGAP1-ab_dom-like"/>
</dbReference>
<dbReference type="PANTHER" id="PTHR15495">
    <property type="entry name" value="NEGATIVE REGULATOR OF VESICLE FORMATION-RELATED"/>
    <property type="match status" value="1"/>
</dbReference>
<keyword evidence="4 10" id="KW-0812">Transmembrane</keyword>
<evidence type="ECO:0000256" key="2">
    <source>
        <dbReference type="ARBA" id="ARBA00006931"/>
    </source>
</evidence>
<dbReference type="EMBL" id="GEZM01012032">
    <property type="protein sequence ID" value="JAV93255.1"/>
    <property type="molecule type" value="Transcribed_RNA"/>
</dbReference>
<keyword evidence="7 10" id="KW-0653">Protein transport</keyword>
<dbReference type="GO" id="GO:0050185">
    <property type="term" value="F:phosphatidylinositol deacylase activity"/>
    <property type="evidence" value="ECO:0007669"/>
    <property type="project" value="TreeGrafter"/>
</dbReference>
<proteinExistence type="inferred from homology"/>
<evidence type="ECO:0000256" key="1">
    <source>
        <dbReference type="ARBA" id="ARBA00004477"/>
    </source>
</evidence>
<feature type="region of interest" description="Disordered" evidence="11">
    <location>
        <begin position="987"/>
        <end position="1013"/>
    </location>
</feature>
<feature type="transmembrane region" description="Helical" evidence="10">
    <location>
        <begin position="871"/>
        <end position="889"/>
    </location>
</feature>
<dbReference type="EMBL" id="GEZM01012009">
    <property type="protein sequence ID" value="JAV93292.1"/>
    <property type="molecule type" value="Transcribed_RNA"/>
</dbReference>
<keyword evidence="8 10" id="KW-1133">Transmembrane helix</keyword>
<dbReference type="Proteomes" id="UP000327044">
    <property type="component" value="Unassembled WGS sequence"/>
</dbReference>
<keyword evidence="6 10" id="KW-0256">Endoplasmic reticulum</keyword>
<feature type="transmembrane region" description="Helical" evidence="10">
    <location>
        <begin position="6"/>
        <end position="26"/>
    </location>
</feature>
<accession>A0A1Y1N9E7</accession>
<feature type="region of interest" description="Disordered" evidence="11">
    <location>
        <begin position="797"/>
        <end position="858"/>
    </location>
</feature>
<evidence type="ECO:0000256" key="9">
    <source>
        <dbReference type="ARBA" id="ARBA00023136"/>
    </source>
</evidence>
<dbReference type="EC" id="3.1.-.-" evidence="10"/>
<dbReference type="InterPro" id="IPR039529">
    <property type="entry name" value="PGAP1/BST1"/>
</dbReference>
<evidence type="ECO:0000313" key="14">
    <source>
        <dbReference type="EMBL" id="KAB0793892.1"/>
    </source>
</evidence>
<evidence type="ECO:0000256" key="10">
    <source>
        <dbReference type="RuleBase" id="RU365011"/>
    </source>
</evidence>
<evidence type="ECO:0000256" key="7">
    <source>
        <dbReference type="ARBA" id="ARBA00022927"/>
    </source>
</evidence>
<keyword evidence="5 10" id="KW-0378">Hydrolase</keyword>
<reference evidence="14 15" key="2">
    <citation type="journal article" date="2018" name="Elife">
        <title>Firefly genomes illuminate parallel origins of bioluminescence in beetles.</title>
        <authorList>
            <person name="Fallon T.R."/>
            <person name="Lower S.E."/>
            <person name="Chang C.H."/>
            <person name="Bessho-Uehara M."/>
            <person name="Martin G.J."/>
            <person name="Bewick A.J."/>
            <person name="Behringer M."/>
            <person name="Debat H.J."/>
            <person name="Wong I."/>
            <person name="Day J.C."/>
            <person name="Suvorov A."/>
            <person name="Silva C.J."/>
            <person name="Stanger-Hall K.F."/>
            <person name="Hall D.W."/>
            <person name="Schmitz R.J."/>
            <person name="Nelson D.R."/>
            <person name="Lewis S.M."/>
            <person name="Shigenobu S."/>
            <person name="Bybee S.M."/>
            <person name="Larracuente A.M."/>
            <person name="Oba Y."/>
            <person name="Weng J.K."/>
        </authorList>
    </citation>
    <scope>NUCLEOTIDE SEQUENCE [LARGE SCALE GENOMIC DNA]</scope>
    <source>
        <strain evidence="14">1611_PpyrPB1</strain>
        <tissue evidence="14">Whole body</tissue>
    </source>
</reference>
<comment type="subcellular location">
    <subcellularLocation>
        <location evidence="1">Endoplasmic reticulum membrane</location>
        <topology evidence="1">Multi-pass membrane protein</topology>
    </subcellularLocation>
</comment>
<comment type="similarity">
    <text evidence="2 10">Belongs to the GPI inositol-deacylase family.</text>
</comment>
<feature type="domain" description="GPI inositol-deacylase PGAP1-like alpha/beta" evidence="12">
    <location>
        <begin position="78"/>
        <end position="284"/>
    </location>
</feature>
<keyword evidence="9 10" id="KW-0472">Membrane</keyword>
<feature type="transmembrane region" description="Helical" evidence="10">
    <location>
        <begin position="680"/>
        <end position="703"/>
    </location>
</feature>
<gene>
    <name evidence="14" type="ORF">PPYR_13512</name>
</gene>
<evidence type="ECO:0000256" key="6">
    <source>
        <dbReference type="ARBA" id="ARBA00022824"/>
    </source>
</evidence>
<feature type="compositionally biased region" description="Low complexity" evidence="11">
    <location>
        <begin position="992"/>
        <end position="1006"/>
    </location>
</feature>
<dbReference type="Pfam" id="PF24660">
    <property type="entry name" value="PGAP1_3rd"/>
    <property type="match status" value="1"/>
</dbReference>
<dbReference type="AlphaFoldDB" id="A0A1Y1N9E7"/>
<evidence type="ECO:0000256" key="11">
    <source>
        <dbReference type="SAM" id="MobiDB-lite"/>
    </source>
</evidence>
<feature type="transmembrane region" description="Helical" evidence="10">
    <location>
        <begin position="740"/>
        <end position="767"/>
    </location>
</feature>
<organism evidence="13">
    <name type="scientific">Photinus pyralis</name>
    <name type="common">Common eastern firefly</name>
    <name type="synonym">Lampyris pyralis</name>
    <dbReference type="NCBI Taxonomy" id="7054"/>
    <lineage>
        <taxon>Eukaryota</taxon>
        <taxon>Metazoa</taxon>
        <taxon>Ecdysozoa</taxon>
        <taxon>Arthropoda</taxon>
        <taxon>Hexapoda</taxon>
        <taxon>Insecta</taxon>
        <taxon>Pterygota</taxon>
        <taxon>Neoptera</taxon>
        <taxon>Endopterygota</taxon>
        <taxon>Coleoptera</taxon>
        <taxon>Polyphaga</taxon>
        <taxon>Elateriformia</taxon>
        <taxon>Elateroidea</taxon>
        <taxon>Lampyridae</taxon>
        <taxon>Lampyrinae</taxon>
        <taxon>Photinus</taxon>
    </lineage>
</organism>
<evidence type="ECO:0000313" key="13">
    <source>
        <dbReference type="EMBL" id="JAV93255.1"/>
    </source>
</evidence>
<evidence type="ECO:0000256" key="8">
    <source>
        <dbReference type="ARBA" id="ARBA00022989"/>
    </source>
</evidence>
<feature type="transmembrane region" description="Helical" evidence="10">
    <location>
        <begin position="937"/>
        <end position="956"/>
    </location>
</feature>
<dbReference type="Pfam" id="PF07819">
    <property type="entry name" value="PGAP1"/>
    <property type="match status" value="1"/>
</dbReference>
<evidence type="ECO:0000313" key="15">
    <source>
        <dbReference type="Proteomes" id="UP000327044"/>
    </source>
</evidence>
<dbReference type="GO" id="GO:0015031">
    <property type="term" value="P:protein transport"/>
    <property type="evidence" value="ECO:0007669"/>
    <property type="project" value="UniProtKB-KW"/>
</dbReference>
<keyword evidence="3 10" id="KW-0813">Transport</keyword>
<dbReference type="PANTHER" id="PTHR15495:SF7">
    <property type="entry name" value="GPI INOSITOL-DEACYLASE"/>
    <property type="match status" value="1"/>
</dbReference>
<dbReference type="InterPro" id="IPR029058">
    <property type="entry name" value="AB_hydrolase_fold"/>
</dbReference>
<reference evidence="13" key="1">
    <citation type="journal article" date="2016" name="Sci. Rep.">
        <title>Molecular characterization of firefly nuptial gifts: a multi-omics approach sheds light on postcopulatory sexual selection.</title>
        <authorList>
            <person name="Al-Wathiqui N."/>
            <person name="Fallon T.R."/>
            <person name="South A."/>
            <person name="Weng J.K."/>
            <person name="Lewis S.M."/>
        </authorList>
    </citation>
    <scope>NUCLEOTIDE SEQUENCE</scope>
</reference>
<evidence type="ECO:0000256" key="4">
    <source>
        <dbReference type="ARBA" id="ARBA00022692"/>
    </source>
</evidence>
<protein>
    <recommendedName>
        <fullName evidence="10">GPI inositol-deacylase</fullName>
        <ecNumber evidence="10">3.1.-.-</ecNumber>
    </recommendedName>
</protein>
<keyword evidence="15" id="KW-1185">Reference proteome</keyword>
<dbReference type="EMBL" id="VVIM01000009">
    <property type="protein sequence ID" value="KAB0793892.1"/>
    <property type="molecule type" value="Genomic_DNA"/>
</dbReference>
<feature type="compositionally biased region" description="Basic and acidic residues" evidence="11">
    <location>
        <begin position="840"/>
        <end position="858"/>
    </location>
</feature>
<comment type="function">
    <text evidence="10">Involved in inositol deacylation of GPI-anchored proteins which plays important roles in the quality control and ER-associated degradation of GPI-anchored proteins.</text>
</comment>
<sequence>MGVVSGFILSSVIVTLAYLFGILIFLKDHEVNRCEMTYMYEYPQFVHIKLDTDHRFRKYGLYAYSEGRFTYNARNMKFTGIPILFIPGNAGSYRQVRSLASVCLRKSLDDRSGFHFDFFAVNLNNEFSGLNGALLQEQTEYVNKSVYQILELYPKTRPKNIVLFGHSMGGVIARGLLTVLDNSIVPLIITLAAPHSRPPLMLDSYMLDYYHRIRTVNKAVNSTIVSLSGGYNDYLITPFITTARYLDSLHVFSPSVPLVWLPMDHLCILWCKQLVLVIARGLFDAVDFNTKQMSHDPEFLRAVFYHHLVNNNGIKIRKSIQSSHLTQSVMFARGRSEWIENLQKQYTISLAHGVQQMQYHMLRILGDTDYRYLTIVALNVDVVEWVFACSATQLQEQRRICSDGIHLSHFTEIWPSIRYRRKLLKLDTQELKRHYTELTHVIVRLLPTSKPVVIQIDRYFEPDRKLTVKTPSWFSFQRQLLLNQTHEKSLYYEIIMPQLTHVIQVYKVYVDLIKCSSKVHHATASLKVPWGNQNTHKHFTEEDIHPFQIRLHNSRPINGVNESASLQLTLDPLCQYSVSIRYDILGSMGQIARIYTPLLLPNIVAVLLLTFRNQILGIEATGRCSMFFKVAQFGIKPYYLLPMVKLVSRGLSCKRLSNSWVAPDWHVITEEGNDFLLLPLILYMSSVGIVWSAALVLSISLIFYEATFHKLACKILARTMMGSEKLSGWVLSVLHKLPGIVAIMLVLLSITTCGGLSLCIGCIFYFLKLTQMSQDYIEQLVVTVLKYFARQFRRNPTSDVSQNTHEDDTQKEGSSPQTEEGAEIENKVENLVAMDNSSSEESKVESDQTDEKSIENRNQMEESRVVNCDDIFFHFSIFMMWCIMAGLSVPSVLTWAHNFKYSTMLQPDPSFVPGLLLSICALPLWHMDLPKTEICGYSYLGQILTLLVGVTLIYSSVFLHRLNYIITSVIVLVTCHQMLASKYEFSDDSDINDSTTTGPETETSSSDVKAKLE</sequence>
<dbReference type="FunCoup" id="A0A1Y1N9E7">
    <property type="interactions" value="1203"/>
</dbReference>
<evidence type="ECO:0000259" key="12">
    <source>
        <dbReference type="Pfam" id="PF07819"/>
    </source>
</evidence>
<feature type="transmembrane region" description="Helical" evidence="10">
    <location>
        <begin position="909"/>
        <end position="925"/>
    </location>
</feature>
<dbReference type="Gene3D" id="3.40.50.1820">
    <property type="entry name" value="alpha/beta hydrolase"/>
    <property type="match status" value="1"/>
</dbReference>
<evidence type="ECO:0000256" key="5">
    <source>
        <dbReference type="ARBA" id="ARBA00022801"/>
    </source>
</evidence>